<dbReference type="InterPro" id="IPR012910">
    <property type="entry name" value="Plug_dom"/>
</dbReference>
<evidence type="ECO:0000256" key="5">
    <source>
        <dbReference type="ARBA" id="ARBA00022692"/>
    </source>
</evidence>
<feature type="signal peptide" evidence="13">
    <location>
        <begin position="1"/>
        <end position="33"/>
    </location>
</feature>
<dbReference type="EMBL" id="BAABBP010000021">
    <property type="protein sequence ID" value="GAA3998756.1"/>
    <property type="molecule type" value="Genomic_DNA"/>
</dbReference>
<dbReference type="InterPro" id="IPR036942">
    <property type="entry name" value="Beta-barrel_TonB_sf"/>
</dbReference>
<dbReference type="InterPro" id="IPR000531">
    <property type="entry name" value="Beta-barrel_TonB"/>
</dbReference>
<protein>
    <submittedName>
        <fullName evidence="16">TonB-dependent hemoglobin/transferrin/lactoferrin family receptor</fullName>
    </submittedName>
</protein>
<dbReference type="PANTHER" id="PTHR30069">
    <property type="entry name" value="TONB-DEPENDENT OUTER MEMBRANE RECEPTOR"/>
    <property type="match status" value="1"/>
</dbReference>
<dbReference type="Gene3D" id="2.40.170.20">
    <property type="entry name" value="TonB-dependent receptor, beta-barrel domain"/>
    <property type="match status" value="1"/>
</dbReference>
<reference evidence="17" key="1">
    <citation type="journal article" date="2019" name="Int. J. Syst. Evol. Microbiol.">
        <title>The Global Catalogue of Microorganisms (GCM) 10K type strain sequencing project: providing services to taxonomists for standard genome sequencing and annotation.</title>
        <authorList>
            <consortium name="The Broad Institute Genomics Platform"/>
            <consortium name="The Broad Institute Genome Sequencing Center for Infectious Disease"/>
            <person name="Wu L."/>
            <person name="Ma J."/>
        </authorList>
    </citation>
    <scope>NUCLEOTIDE SEQUENCE [LARGE SCALE GENOMIC DNA]</scope>
    <source>
        <strain evidence="17">JCM 17561</strain>
    </source>
</reference>
<evidence type="ECO:0000256" key="9">
    <source>
        <dbReference type="ARBA" id="ARBA00023170"/>
    </source>
</evidence>
<keyword evidence="17" id="KW-1185">Reference proteome</keyword>
<dbReference type="Pfam" id="PF07715">
    <property type="entry name" value="Plug"/>
    <property type="match status" value="1"/>
</dbReference>
<feature type="domain" description="TonB-dependent receptor plug" evidence="15">
    <location>
        <begin position="65"/>
        <end position="185"/>
    </location>
</feature>
<comment type="similarity">
    <text evidence="2 11 12">Belongs to the TonB-dependent receptor family.</text>
</comment>
<evidence type="ECO:0000256" key="4">
    <source>
        <dbReference type="ARBA" id="ARBA00022452"/>
    </source>
</evidence>
<keyword evidence="7 12" id="KW-0798">TonB box</keyword>
<dbReference type="PROSITE" id="PS51257">
    <property type="entry name" value="PROKAR_LIPOPROTEIN"/>
    <property type="match status" value="1"/>
</dbReference>
<evidence type="ECO:0000256" key="1">
    <source>
        <dbReference type="ARBA" id="ARBA00004571"/>
    </source>
</evidence>
<evidence type="ECO:0000313" key="16">
    <source>
        <dbReference type="EMBL" id="GAA3998756.1"/>
    </source>
</evidence>
<organism evidence="16 17">
    <name type="scientific">Comamonas faecalis</name>
    <dbReference type="NCBI Taxonomy" id="1387849"/>
    <lineage>
        <taxon>Bacteria</taxon>
        <taxon>Pseudomonadati</taxon>
        <taxon>Pseudomonadota</taxon>
        <taxon>Betaproteobacteria</taxon>
        <taxon>Burkholderiales</taxon>
        <taxon>Comamonadaceae</taxon>
        <taxon>Comamonas</taxon>
    </lineage>
</organism>
<evidence type="ECO:0000256" key="6">
    <source>
        <dbReference type="ARBA" id="ARBA00022729"/>
    </source>
</evidence>
<dbReference type="Gene3D" id="2.170.130.10">
    <property type="entry name" value="TonB-dependent receptor, plug domain"/>
    <property type="match status" value="1"/>
</dbReference>
<evidence type="ECO:0000256" key="10">
    <source>
        <dbReference type="ARBA" id="ARBA00023237"/>
    </source>
</evidence>
<accession>A0ABP7RLD6</accession>
<dbReference type="PANTHER" id="PTHR30069:SF29">
    <property type="entry name" value="HEMOGLOBIN AND HEMOGLOBIN-HAPTOGLOBIN-BINDING PROTEIN 1-RELATED"/>
    <property type="match status" value="1"/>
</dbReference>
<dbReference type="NCBIfam" id="TIGR01786">
    <property type="entry name" value="TonB-hemlactrns"/>
    <property type="match status" value="1"/>
</dbReference>
<dbReference type="SUPFAM" id="SSF56935">
    <property type="entry name" value="Porins"/>
    <property type="match status" value="1"/>
</dbReference>
<dbReference type="Pfam" id="PF00593">
    <property type="entry name" value="TonB_dep_Rec_b-barrel"/>
    <property type="match status" value="1"/>
</dbReference>
<feature type="chain" id="PRO_5046301995" evidence="13">
    <location>
        <begin position="34"/>
        <end position="772"/>
    </location>
</feature>
<dbReference type="CDD" id="cd01347">
    <property type="entry name" value="ligand_gated_channel"/>
    <property type="match status" value="1"/>
</dbReference>
<evidence type="ECO:0000256" key="11">
    <source>
        <dbReference type="PROSITE-ProRule" id="PRU01360"/>
    </source>
</evidence>
<keyword evidence="8 11" id="KW-0472">Membrane</keyword>
<dbReference type="NCBIfam" id="TIGR01785">
    <property type="entry name" value="TonB-hemin"/>
    <property type="match status" value="1"/>
</dbReference>
<dbReference type="PROSITE" id="PS52016">
    <property type="entry name" value="TONB_DEPENDENT_REC_3"/>
    <property type="match status" value="1"/>
</dbReference>
<keyword evidence="4 11" id="KW-1134">Transmembrane beta strand</keyword>
<evidence type="ECO:0000256" key="13">
    <source>
        <dbReference type="SAM" id="SignalP"/>
    </source>
</evidence>
<gene>
    <name evidence="16" type="ORF">GCM10022279_23090</name>
</gene>
<evidence type="ECO:0000259" key="15">
    <source>
        <dbReference type="Pfam" id="PF07715"/>
    </source>
</evidence>
<dbReference type="InterPro" id="IPR011276">
    <property type="entry name" value="TonB_haem/Hb_rcpt"/>
</dbReference>
<evidence type="ECO:0000256" key="7">
    <source>
        <dbReference type="ARBA" id="ARBA00023077"/>
    </source>
</evidence>
<keyword evidence="9 16" id="KW-0675">Receptor</keyword>
<evidence type="ECO:0000313" key="17">
    <source>
        <dbReference type="Proteomes" id="UP001501627"/>
    </source>
</evidence>
<name>A0ABP7RLD6_9BURK</name>
<evidence type="ECO:0000256" key="12">
    <source>
        <dbReference type="RuleBase" id="RU003357"/>
    </source>
</evidence>
<sequence>MRFSPPLHDMPLLPTRTALSLAVALACQTLAQAQTAAPAPSATPAAHAALPMMVVSGARQEQAVDDLPMSADIISEQALREQQSRTLRQALQDLPNVDVRSSPARLAVSAASSAFARDGNMGVNIRGLGGNRVLMTVDGIRMPRSYVSRSAMFDREYLSLELFKRIEIIRGPASALYGGDGMAGVLNFVTHDPQDFLQTSPDAAPKAIGGRVALGWSEEDHGWTETGTVAGRASEQLQWMLTASARQAREMQTMGTNHAQDSSRTAADPLDARDRALLGKLVFKPDAMQRHTLTLEHSDKRQDVDQLSSRGLTASTGKKILDEYSSSKIERDRLAWDGRFGLRTDWADHMRAVVSYQQASSRRIGHSFYENTKTPTSPPITHSIRDNRYKERTWQIDLQADKVLRGDGWSHRLVYGLDHVRNDISNLYDGQAPLAPEVFPLKRFPDTRETSTAAYLQAESDLGNWTLTPGLRLEHYSIHVKNQNLYYPPAPEPARSKSGSAVLPKLGVLYRATDTWSVFGQYATGFRAPEAGQVNDRFRATVGATDNYIIANPDLKPERSRGVELGLRGRMQQLSVDAVVFANRYSNLIEDARLIQSTPTKQVFQTVNVERARIHGFEFKGIYDWGSVADGRLRTSFSYGQTRGRDRSSGAPLNSVSPAQLSLGLRYDRPQWGVYADARHYWAKKDKDIDLVSIGNSKKGTTQFATPAATTLDLGAQWRFQKNMRLNVALNNVTDRKYWRWQDVYGVAAGSTALDAYTQPGRNLKLSLVADF</sequence>
<comment type="subcellular location">
    <subcellularLocation>
        <location evidence="1 11">Cell outer membrane</location>
        <topology evidence="1 11">Multi-pass membrane protein</topology>
    </subcellularLocation>
</comment>
<dbReference type="InterPro" id="IPR037066">
    <property type="entry name" value="Plug_dom_sf"/>
</dbReference>
<keyword evidence="3 11" id="KW-0813">Transport</keyword>
<keyword evidence="10 11" id="KW-0998">Cell outer membrane</keyword>
<comment type="caution">
    <text evidence="16">The sequence shown here is derived from an EMBL/GenBank/DDBJ whole genome shotgun (WGS) entry which is preliminary data.</text>
</comment>
<dbReference type="InterPro" id="IPR039426">
    <property type="entry name" value="TonB-dep_rcpt-like"/>
</dbReference>
<dbReference type="Proteomes" id="UP001501627">
    <property type="component" value="Unassembled WGS sequence"/>
</dbReference>
<evidence type="ECO:0000256" key="3">
    <source>
        <dbReference type="ARBA" id="ARBA00022448"/>
    </source>
</evidence>
<dbReference type="InterPro" id="IPR010949">
    <property type="entry name" value="TonB_Hb/transfer/lactofer_rcpt"/>
</dbReference>
<keyword evidence="6 13" id="KW-0732">Signal</keyword>
<proteinExistence type="inferred from homology"/>
<feature type="domain" description="TonB-dependent receptor-like beta-barrel" evidence="14">
    <location>
        <begin position="292"/>
        <end position="733"/>
    </location>
</feature>
<evidence type="ECO:0000256" key="2">
    <source>
        <dbReference type="ARBA" id="ARBA00009810"/>
    </source>
</evidence>
<evidence type="ECO:0000256" key="8">
    <source>
        <dbReference type="ARBA" id="ARBA00023136"/>
    </source>
</evidence>
<evidence type="ECO:0000259" key="14">
    <source>
        <dbReference type="Pfam" id="PF00593"/>
    </source>
</evidence>
<keyword evidence="5 11" id="KW-0812">Transmembrane</keyword>